<accession>A0AAN4VX69</accession>
<gene>
    <name evidence="1" type="ORF">PEDI_05270</name>
</gene>
<evidence type="ECO:0000313" key="1">
    <source>
        <dbReference type="EMBL" id="GJM59975.1"/>
    </source>
</evidence>
<evidence type="ECO:0000313" key="2">
    <source>
        <dbReference type="Proteomes" id="UP001310022"/>
    </source>
</evidence>
<dbReference type="AlphaFoldDB" id="A0AAN4VX69"/>
<comment type="caution">
    <text evidence="1">The sequence shown here is derived from an EMBL/GenBank/DDBJ whole genome shotgun (WGS) entry which is preliminary data.</text>
</comment>
<protein>
    <submittedName>
        <fullName evidence="1">Uncharacterized protein</fullName>
    </submittedName>
</protein>
<name>A0AAN4VX69_9BACT</name>
<keyword evidence="2" id="KW-1185">Reference proteome</keyword>
<dbReference type="EMBL" id="BQKE01000001">
    <property type="protein sequence ID" value="GJM59975.1"/>
    <property type="molecule type" value="Genomic_DNA"/>
</dbReference>
<sequence length="109" mass="12659">MNAGLRFEYTDQELELENTDYQNIFDPEREGERFMKPADRTVSLFDAGLSIGRRSAIVLSGSRRINRPPTKNMAPFLWRTIYEVYELVTRLCSRSTSTISRLLIPGIWL</sequence>
<organism evidence="1 2">
    <name type="scientific">Persicobacter diffluens</name>
    <dbReference type="NCBI Taxonomy" id="981"/>
    <lineage>
        <taxon>Bacteria</taxon>
        <taxon>Pseudomonadati</taxon>
        <taxon>Bacteroidota</taxon>
        <taxon>Cytophagia</taxon>
        <taxon>Cytophagales</taxon>
        <taxon>Persicobacteraceae</taxon>
        <taxon>Persicobacter</taxon>
    </lineage>
</organism>
<reference evidence="1 2" key="1">
    <citation type="submission" date="2021-12" db="EMBL/GenBank/DDBJ databases">
        <title>Genome sequencing of bacteria with rrn-lacking chromosome and rrn-plasmid.</title>
        <authorList>
            <person name="Anda M."/>
            <person name="Iwasaki W."/>
        </authorList>
    </citation>
    <scope>NUCLEOTIDE SEQUENCE [LARGE SCALE GENOMIC DNA]</scope>
    <source>
        <strain evidence="1 2">NBRC 15940</strain>
    </source>
</reference>
<proteinExistence type="predicted"/>
<dbReference type="Proteomes" id="UP001310022">
    <property type="component" value="Unassembled WGS sequence"/>
</dbReference>